<comment type="caution">
    <text evidence="12">The sequence shown here is derived from an EMBL/GenBank/DDBJ whole genome shotgun (WGS) entry which is preliminary data.</text>
</comment>
<evidence type="ECO:0000313" key="13">
    <source>
        <dbReference type="Proteomes" id="UP001472677"/>
    </source>
</evidence>
<feature type="region of interest" description="Disordered" evidence="10">
    <location>
        <begin position="72"/>
        <end position="299"/>
    </location>
</feature>
<dbReference type="Pfam" id="PF08911">
    <property type="entry name" value="NUP50"/>
    <property type="match status" value="1"/>
</dbReference>
<dbReference type="InterPro" id="IPR000156">
    <property type="entry name" value="Ran_bind_dom"/>
</dbReference>
<evidence type="ECO:0000256" key="7">
    <source>
        <dbReference type="ARBA" id="ARBA00023010"/>
    </source>
</evidence>
<evidence type="ECO:0000256" key="6">
    <source>
        <dbReference type="ARBA" id="ARBA00022990"/>
    </source>
</evidence>
<dbReference type="Proteomes" id="UP001472677">
    <property type="component" value="Unassembled WGS sequence"/>
</dbReference>
<feature type="compositionally biased region" description="Polar residues" evidence="10">
    <location>
        <begin position="146"/>
        <end position="169"/>
    </location>
</feature>
<evidence type="ECO:0000256" key="4">
    <source>
        <dbReference type="ARBA" id="ARBA00022816"/>
    </source>
</evidence>
<proteinExistence type="predicted"/>
<dbReference type="PROSITE" id="PS50196">
    <property type="entry name" value="RANBD1"/>
    <property type="match status" value="1"/>
</dbReference>
<feature type="compositionally biased region" description="Acidic residues" evidence="10">
    <location>
        <begin position="92"/>
        <end position="101"/>
    </location>
</feature>
<keyword evidence="7" id="KW-0811">Translocation</keyword>
<keyword evidence="6" id="KW-0007">Acetylation</keyword>
<dbReference type="InterPro" id="IPR045255">
    <property type="entry name" value="RanBP1-like"/>
</dbReference>
<dbReference type="CDD" id="cd13169">
    <property type="entry name" value="RanBD_NUP50_plant"/>
    <property type="match status" value="1"/>
</dbReference>
<evidence type="ECO:0000256" key="1">
    <source>
        <dbReference type="ARBA" id="ARBA00004567"/>
    </source>
</evidence>
<keyword evidence="3" id="KW-0677">Repeat</keyword>
<feature type="compositionally biased region" description="Polar residues" evidence="10">
    <location>
        <begin position="126"/>
        <end position="136"/>
    </location>
</feature>
<sequence>MKIYDHNTIKGIRDTGTWRMKNSDVVRLRLRQSTTTELGFASALLFLYPSLNKKDPQVSVYWLLAAMGDAENAAPPSKKRAAGREISRDNPGLDDEEDSSEQETGTFKRASEDVLANRRIVKVRRNQTSSTASPNPFSGIRLVPPSGQTVAPTAPSSAHEPGTTTTQATADALIANEKEVSEDGKNGVNKSEKSEDGNNHQSEEKTDETGSEHASEDIKQSESKKDEPVSDAVADKESAEDKSSDVVKDETQQEADDEKLTGGVESKDEDKKDDKTAHSDNKDGENADSAAEGASLSSFQQLSSSQNAFTGLAGTGFSTSSFSFGSTTKDGGTGSFGFGLSTNGNSSLFNTSGTSIVSKSEGSGIPAMQEVPVETGEENEKVVFSADSLLFEFIDGGWKERGKGELKVNVSTTGAERARLLMRARGNYRLILNAGLYPDMKLTNMDKRGITFACMNSTSEEKEGLSTFALKFKDASIVEEFRVARRKHERVQFNRDQSNPFLMVTNRTFHWYEMDSGIAVSYLY</sequence>
<keyword evidence="5" id="KW-0653">Protein transport</keyword>
<keyword evidence="2" id="KW-0813">Transport</keyword>
<evidence type="ECO:0000256" key="8">
    <source>
        <dbReference type="ARBA" id="ARBA00023132"/>
    </source>
</evidence>
<comment type="subcellular location">
    <subcellularLocation>
        <location evidence="1">Nucleus</location>
        <location evidence="1">Nuclear pore complex</location>
    </subcellularLocation>
</comment>
<keyword evidence="9" id="KW-0539">Nucleus</keyword>
<feature type="compositionally biased region" description="Basic and acidic residues" evidence="10">
    <location>
        <begin position="176"/>
        <end position="251"/>
    </location>
</feature>
<evidence type="ECO:0000256" key="10">
    <source>
        <dbReference type="SAM" id="MobiDB-lite"/>
    </source>
</evidence>
<dbReference type="InterPro" id="IPR011993">
    <property type="entry name" value="PH-like_dom_sf"/>
</dbReference>
<organism evidence="12 13">
    <name type="scientific">Hibiscus sabdariffa</name>
    <name type="common">roselle</name>
    <dbReference type="NCBI Taxonomy" id="183260"/>
    <lineage>
        <taxon>Eukaryota</taxon>
        <taxon>Viridiplantae</taxon>
        <taxon>Streptophyta</taxon>
        <taxon>Embryophyta</taxon>
        <taxon>Tracheophyta</taxon>
        <taxon>Spermatophyta</taxon>
        <taxon>Magnoliopsida</taxon>
        <taxon>eudicotyledons</taxon>
        <taxon>Gunneridae</taxon>
        <taxon>Pentapetalae</taxon>
        <taxon>rosids</taxon>
        <taxon>malvids</taxon>
        <taxon>Malvales</taxon>
        <taxon>Malvaceae</taxon>
        <taxon>Malvoideae</taxon>
        <taxon>Hibiscus</taxon>
    </lineage>
</organism>
<dbReference type="SUPFAM" id="SSF50729">
    <property type="entry name" value="PH domain-like"/>
    <property type="match status" value="1"/>
</dbReference>
<keyword evidence="4" id="KW-0509">mRNA transport</keyword>
<dbReference type="InterPro" id="IPR045207">
    <property type="entry name" value="RanBD_NUP50_plant"/>
</dbReference>
<evidence type="ECO:0000256" key="2">
    <source>
        <dbReference type="ARBA" id="ARBA00022448"/>
    </source>
</evidence>
<dbReference type="PANTHER" id="PTHR23138:SF142">
    <property type="entry name" value="RAN-BINDING PROTEIN 3B-RELATED"/>
    <property type="match status" value="1"/>
</dbReference>
<evidence type="ECO:0000256" key="5">
    <source>
        <dbReference type="ARBA" id="ARBA00022927"/>
    </source>
</evidence>
<dbReference type="PANTHER" id="PTHR23138">
    <property type="entry name" value="RAN BINDING PROTEIN"/>
    <property type="match status" value="1"/>
</dbReference>
<dbReference type="Gene3D" id="2.30.29.30">
    <property type="entry name" value="Pleckstrin-homology domain (PH domain)/Phosphotyrosine-binding domain (PTB)"/>
    <property type="match status" value="1"/>
</dbReference>
<gene>
    <name evidence="12" type="ORF">V6N12_062386</name>
</gene>
<evidence type="ECO:0000256" key="3">
    <source>
        <dbReference type="ARBA" id="ARBA00022737"/>
    </source>
</evidence>
<dbReference type="EMBL" id="JBBPBM010000007">
    <property type="protein sequence ID" value="KAK8574699.1"/>
    <property type="molecule type" value="Genomic_DNA"/>
</dbReference>
<evidence type="ECO:0000259" key="11">
    <source>
        <dbReference type="PROSITE" id="PS50196"/>
    </source>
</evidence>
<keyword evidence="8" id="KW-0906">Nuclear pore complex</keyword>
<dbReference type="InterPro" id="IPR015007">
    <property type="entry name" value="NUP2/50/61"/>
</dbReference>
<name>A0ABR2F8R7_9ROSI</name>
<feature type="compositionally biased region" description="Basic and acidic residues" evidence="10">
    <location>
        <begin position="265"/>
        <end position="285"/>
    </location>
</feature>
<evidence type="ECO:0000313" key="12">
    <source>
        <dbReference type="EMBL" id="KAK8574699.1"/>
    </source>
</evidence>
<dbReference type="SMART" id="SM00160">
    <property type="entry name" value="RanBD"/>
    <property type="match status" value="1"/>
</dbReference>
<reference evidence="12 13" key="1">
    <citation type="journal article" date="2024" name="G3 (Bethesda)">
        <title>Genome assembly of Hibiscus sabdariffa L. provides insights into metabolisms of medicinal natural products.</title>
        <authorList>
            <person name="Kim T."/>
        </authorList>
    </citation>
    <scope>NUCLEOTIDE SEQUENCE [LARGE SCALE GENOMIC DNA]</scope>
    <source>
        <strain evidence="12">TK-2024</strain>
        <tissue evidence="12">Old leaves</tissue>
    </source>
</reference>
<dbReference type="Pfam" id="PF00638">
    <property type="entry name" value="Ran_BP1"/>
    <property type="match status" value="1"/>
</dbReference>
<evidence type="ECO:0000256" key="9">
    <source>
        <dbReference type="ARBA" id="ARBA00023242"/>
    </source>
</evidence>
<accession>A0ABR2F8R7</accession>
<feature type="domain" description="RanBD1" evidence="11">
    <location>
        <begin position="365"/>
        <end position="482"/>
    </location>
</feature>
<protein>
    <recommendedName>
        <fullName evidence="11">RanBD1 domain-containing protein</fullName>
    </recommendedName>
</protein>
<keyword evidence="13" id="KW-1185">Reference proteome</keyword>